<feature type="compositionally biased region" description="Basic and acidic residues" evidence="1">
    <location>
        <begin position="129"/>
        <end position="142"/>
    </location>
</feature>
<name>A0AAE0HZC2_9PEZI</name>
<feature type="region of interest" description="Disordered" evidence="1">
    <location>
        <begin position="89"/>
        <end position="263"/>
    </location>
</feature>
<evidence type="ECO:0000313" key="3">
    <source>
        <dbReference type="Proteomes" id="UP001283341"/>
    </source>
</evidence>
<feature type="compositionally biased region" description="Low complexity" evidence="1">
    <location>
        <begin position="221"/>
        <end position="230"/>
    </location>
</feature>
<feature type="compositionally biased region" description="Low complexity" evidence="1">
    <location>
        <begin position="148"/>
        <end position="157"/>
    </location>
</feature>
<feature type="compositionally biased region" description="Basic residues" evidence="1">
    <location>
        <begin position="170"/>
        <end position="179"/>
    </location>
</feature>
<dbReference type="Proteomes" id="UP001283341">
    <property type="component" value="Unassembled WGS sequence"/>
</dbReference>
<feature type="compositionally biased region" description="Basic and acidic residues" evidence="1">
    <location>
        <begin position="180"/>
        <end position="217"/>
    </location>
</feature>
<keyword evidence="3" id="KW-1185">Reference proteome</keyword>
<proteinExistence type="predicted"/>
<accession>A0AAE0HZC2</accession>
<feature type="region of interest" description="Disordered" evidence="1">
    <location>
        <begin position="298"/>
        <end position="317"/>
    </location>
</feature>
<evidence type="ECO:0000313" key="2">
    <source>
        <dbReference type="EMBL" id="KAK3314706.1"/>
    </source>
</evidence>
<dbReference type="AlphaFoldDB" id="A0AAE0HZC2"/>
<sequence>MSTNRRVNFRDSPPAGSRNEHRRNDSGVGGPFSDTEDRSPRASTPSDYGDSYSTPTIPKLQKALVAVSEQRDFYKKKAEELDDENIKLKADLSTTKNDLKEKEAQWRGVREHNEVLEGEKNTLFKKNKQLQEEIHQLQDQLRRANRKSSTPPSSSMSGAIPTDSADDRKPRRSSSKRHSRDTMSQKDIERAERHAREKEEMERQERLRKRLGDRGDESDATGKSSNTSKGSSHRSRRSSYIEPMGPPAVRPTVPPSPSRAQYPAYSQTQYAAPQFTPMQQPNVASIPRSITRPAVYYENPIDDDDGNYHNYPLPRQR</sequence>
<feature type="compositionally biased region" description="Basic and acidic residues" evidence="1">
    <location>
        <begin position="97"/>
        <end position="122"/>
    </location>
</feature>
<feature type="region of interest" description="Disordered" evidence="1">
    <location>
        <begin position="1"/>
        <end position="56"/>
    </location>
</feature>
<reference evidence="2" key="1">
    <citation type="journal article" date="2023" name="Mol. Phylogenet. Evol.">
        <title>Genome-scale phylogeny and comparative genomics of the fungal order Sordariales.</title>
        <authorList>
            <person name="Hensen N."/>
            <person name="Bonometti L."/>
            <person name="Westerberg I."/>
            <person name="Brannstrom I.O."/>
            <person name="Guillou S."/>
            <person name="Cros-Aarteil S."/>
            <person name="Calhoun S."/>
            <person name="Haridas S."/>
            <person name="Kuo A."/>
            <person name="Mondo S."/>
            <person name="Pangilinan J."/>
            <person name="Riley R."/>
            <person name="LaButti K."/>
            <person name="Andreopoulos B."/>
            <person name="Lipzen A."/>
            <person name="Chen C."/>
            <person name="Yan M."/>
            <person name="Daum C."/>
            <person name="Ng V."/>
            <person name="Clum A."/>
            <person name="Steindorff A."/>
            <person name="Ohm R.A."/>
            <person name="Martin F."/>
            <person name="Silar P."/>
            <person name="Natvig D.O."/>
            <person name="Lalanne C."/>
            <person name="Gautier V."/>
            <person name="Ament-Velasquez S.L."/>
            <person name="Kruys A."/>
            <person name="Hutchinson M.I."/>
            <person name="Powell A.J."/>
            <person name="Barry K."/>
            <person name="Miller A.N."/>
            <person name="Grigoriev I.V."/>
            <person name="Debuchy R."/>
            <person name="Gladieux P."/>
            <person name="Hiltunen Thoren M."/>
            <person name="Johannesson H."/>
        </authorList>
    </citation>
    <scope>NUCLEOTIDE SEQUENCE</scope>
    <source>
        <strain evidence="2">CBS 118394</strain>
    </source>
</reference>
<organism evidence="2 3">
    <name type="scientific">Apodospora peruviana</name>
    <dbReference type="NCBI Taxonomy" id="516989"/>
    <lineage>
        <taxon>Eukaryota</taxon>
        <taxon>Fungi</taxon>
        <taxon>Dikarya</taxon>
        <taxon>Ascomycota</taxon>
        <taxon>Pezizomycotina</taxon>
        <taxon>Sordariomycetes</taxon>
        <taxon>Sordariomycetidae</taxon>
        <taxon>Sordariales</taxon>
        <taxon>Lasiosphaeriaceae</taxon>
        <taxon>Apodospora</taxon>
    </lineage>
</organism>
<protein>
    <submittedName>
        <fullName evidence="2">Uncharacterized protein</fullName>
    </submittedName>
</protein>
<reference evidence="2" key="2">
    <citation type="submission" date="2023-06" db="EMBL/GenBank/DDBJ databases">
        <authorList>
            <consortium name="Lawrence Berkeley National Laboratory"/>
            <person name="Haridas S."/>
            <person name="Hensen N."/>
            <person name="Bonometti L."/>
            <person name="Westerberg I."/>
            <person name="Brannstrom I.O."/>
            <person name="Guillou S."/>
            <person name="Cros-Aarteil S."/>
            <person name="Calhoun S."/>
            <person name="Kuo A."/>
            <person name="Mondo S."/>
            <person name="Pangilinan J."/>
            <person name="Riley R."/>
            <person name="Labutti K."/>
            <person name="Andreopoulos B."/>
            <person name="Lipzen A."/>
            <person name="Chen C."/>
            <person name="Yanf M."/>
            <person name="Daum C."/>
            <person name="Ng V."/>
            <person name="Clum A."/>
            <person name="Steindorff A."/>
            <person name="Ohm R."/>
            <person name="Martin F."/>
            <person name="Silar P."/>
            <person name="Natvig D."/>
            <person name="Lalanne C."/>
            <person name="Gautier V."/>
            <person name="Ament-Velasquez S.L."/>
            <person name="Kruys A."/>
            <person name="Hutchinson M.I."/>
            <person name="Powell A.J."/>
            <person name="Barry K."/>
            <person name="Miller A.N."/>
            <person name="Grigoriev I.V."/>
            <person name="Debuchy R."/>
            <person name="Gladieux P."/>
            <person name="Thoren M.H."/>
            <person name="Johannesson H."/>
        </authorList>
    </citation>
    <scope>NUCLEOTIDE SEQUENCE</scope>
    <source>
        <strain evidence="2">CBS 118394</strain>
    </source>
</reference>
<dbReference type="EMBL" id="JAUEDM010000006">
    <property type="protein sequence ID" value="KAK3314706.1"/>
    <property type="molecule type" value="Genomic_DNA"/>
</dbReference>
<comment type="caution">
    <text evidence="2">The sequence shown here is derived from an EMBL/GenBank/DDBJ whole genome shotgun (WGS) entry which is preliminary data.</text>
</comment>
<gene>
    <name evidence="2" type="ORF">B0H66DRAFT_605640</name>
</gene>
<feature type="compositionally biased region" description="Pro residues" evidence="1">
    <location>
        <begin position="244"/>
        <end position="257"/>
    </location>
</feature>
<feature type="compositionally biased region" description="Polar residues" evidence="1">
    <location>
        <begin position="41"/>
        <end position="56"/>
    </location>
</feature>
<evidence type="ECO:0000256" key="1">
    <source>
        <dbReference type="SAM" id="MobiDB-lite"/>
    </source>
</evidence>